<dbReference type="Proteomes" id="UP001172386">
    <property type="component" value="Unassembled WGS sequence"/>
</dbReference>
<keyword evidence="2" id="KW-1185">Reference proteome</keyword>
<protein>
    <submittedName>
        <fullName evidence="1">Uncharacterized protein</fullName>
    </submittedName>
</protein>
<name>A0ACC3A582_9EURO</name>
<proteinExistence type="predicted"/>
<evidence type="ECO:0000313" key="1">
    <source>
        <dbReference type="EMBL" id="KAJ9655574.1"/>
    </source>
</evidence>
<dbReference type="EMBL" id="JAPDRQ010000093">
    <property type="protein sequence ID" value="KAJ9655574.1"/>
    <property type="molecule type" value="Genomic_DNA"/>
</dbReference>
<accession>A0ACC3A582</accession>
<evidence type="ECO:0000313" key="2">
    <source>
        <dbReference type="Proteomes" id="UP001172386"/>
    </source>
</evidence>
<gene>
    <name evidence="1" type="ORF">H2198_005575</name>
</gene>
<reference evidence="1" key="1">
    <citation type="submission" date="2022-10" db="EMBL/GenBank/DDBJ databases">
        <title>Culturing micro-colonial fungi from biological soil crusts in the Mojave desert and describing Neophaeococcomyces mojavensis, and introducing the new genera and species Taxawa tesnikishii.</title>
        <authorList>
            <person name="Kurbessoian T."/>
            <person name="Stajich J.E."/>
        </authorList>
    </citation>
    <scope>NUCLEOTIDE SEQUENCE</scope>
    <source>
        <strain evidence="1">JES_112</strain>
    </source>
</reference>
<sequence>MSDLELRTLKSATLQDVQSTIASIQMRQEAQKGMMNMTRLQNFLEAMDQFENVLDGISQEQSLTVQIWGPLRFILQTSSDMPSCFDKVLEAYESLGAKIPLVLQFRPLLDMHPEVGKILEWIYMNILDFHQLLHGLMSRPNQAWRQSFRPSWNDSKTKFDTILKSIERCNFLLETQAVMFANSMHTLPQVVFNLKLVAGNNFERTDINNGQAHIGDQYLRSHPLYEEGRNHSADQQAQLMERLVALQNSLEEMKCLLDRQEQKRLDDQYQRVFDWIVGPSMKEHHAAVCEVRERYPETGLWILENPKVSNWLYDDLPRKSTLWIHGIPGAGKTVLASIIIEACRQMHDFDTAYFYCRPDDPELNSSSSILRGLLRQCITRGDELMSYLDEQCRSDRELVLRSDTVARRLLDAFCREKRRMYVILDGVDECSTDQRRSILSHLSAIVRDMDQKQPSKDEYDIRRALADADEFDFLPKHNRNDIAVFVSHWATKIQEKFGLDAEPKNHIQNLTCLQAAGQFLYAKLVMENLYAQLTLKALQEELEESALPRQLAHMYERIIVRIRNNVTEKEWETSKTLLGWMTCAARPLKWHEMQGAISIDFEEQVVNFGDRQLHRHPSAQYGPKVHQSDHIDTSMVECDMATLCVQYLTFECFDVNMTEEDLRLYILNGYYAFADYAVANWMHHFGQVISYADTLFNRNAWESREVAIRALVEAIQLFTDKYNDDLSISQGYAQLHDSNLSLPPQVKQLLSVFDEADGSFQLLWAHVGLFRRQDIQGRNNISLDILRRVFERMRKVLEDIATARSLTKNDGENLATFYGNRLFRCTKLSCYYFHHGFKDEKTRDEHVIRHDRAYKCSSPDCEFADFGFSSLKDLKNHVAAFHKYDNPHVSKIPSAQDPGGYSTPAQHAAEISASLHYSVAEFDSTLTEDPRQHVPGNEQLLTRPMPHQEEALDFMTQPLTSIRPALTDSGYASVGLPLFEHGNNIKAIPGLKTPGSTSVADHADSVCSDGSTNIKQEDLVEDFTQRLFLDLDIERLSPDQYKQQFSDLKEVLVDFAWRLGQGDASIDLRKAVKVILANTGRLTQSFERYATETAVAEGQTAESQDQACSSSSDDEGPQRPPGCVMSNSEKMVMWESKIPYESEAQTFEVQNLVAQNVEAQNLEAHVPEVHFSEGILKEVSLMEKLKHIVFSAFWYKWLLATLRNRLLLVSSDENILKNIRATIFRVLPTPTPISTRSKVPSSRAIFQIYWPLRSFLSDQWSSRQDADQVGDILTLTGTFSEAQALTCNAYLNQTWPLTGGRTLHLIAEVLKTDKKRIYIQSEDANVTAFENGDSIHVEVEGTRQAIVDIAEQLCWLAAALRSSPFTGQLCYCIPRIYSAEFIKTPLQMTFGTSMSNQPPMDSNTIPPNFFKLDVDFMRLDPDDDNRGTCWRQLFGSAVLVRGFPIHRRSQPKLGLEIPLNVAAGLLGTKYINQFDNIAFVKGFSAMLSPSAEIEDLMIWHFNCVQADSYISYLDFEIPKIQINKSAVSYKRHIIGWSQDAKHHVGSANSNYDVGLTNAKQVDSSCALHACSLSPVINVSDGQPYQISKDQYSKYCNSEQLPNIIRRLSNRFVCFWDVQGQRGWLVNGIGALSHLVRASVRSDEDQTPEYLELIQGQFKEPSCPHLFDAPRKFLCDPHNQSTVILKFQHKGSTRTETLEDRAIQYYHILDNAFNYQEKHQARLKCTPRGMLEGWEFYDLIWRRDDSHTARHTTIAPMGKGWIDLLKDIGAITLLGSGFGELMEPSDCAKPLCPAWQTLPTQRFYVATSLPVLQKVMQLYGGNSKAYPRQITESISWLTPAALFDCCGCQTGSAASQLVQVPWPTEKISLLAKTCDVSDVLCNNHSIVVFGHNEIYDWHWPDFGPPLKGPPPPPPITRDHHKDSESGTSASSVSMTLPSWRSQPISTTESSVTTQHIPSAQGSQSQHTYGPSKLYGHTRQINGNIYHITHNTITAMDAAASSNQVWTQLQPDTFHQNSLLQPPCSLSTAPAKQDSPEVRRLDTTVHFQSNERRKREGTGDLEVEPIKKQRLHSARSNTIDVEVDINQAFRSVSTDFDQL</sequence>
<comment type="caution">
    <text evidence="1">The sequence shown here is derived from an EMBL/GenBank/DDBJ whole genome shotgun (WGS) entry which is preliminary data.</text>
</comment>
<organism evidence="1 2">
    <name type="scientific">Neophaeococcomyces mojaviensis</name>
    <dbReference type="NCBI Taxonomy" id="3383035"/>
    <lineage>
        <taxon>Eukaryota</taxon>
        <taxon>Fungi</taxon>
        <taxon>Dikarya</taxon>
        <taxon>Ascomycota</taxon>
        <taxon>Pezizomycotina</taxon>
        <taxon>Eurotiomycetes</taxon>
        <taxon>Chaetothyriomycetidae</taxon>
        <taxon>Chaetothyriales</taxon>
        <taxon>Chaetothyriales incertae sedis</taxon>
        <taxon>Neophaeococcomyces</taxon>
    </lineage>
</organism>